<dbReference type="SUPFAM" id="SSF52317">
    <property type="entry name" value="Class I glutamine amidotransferase-like"/>
    <property type="match status" value="1"/>
</dbReference>
<feature type="transmembrane region" description="Helical" evidence="2">
    <location>
        <begin position="633"/>
        <end position="652"/>
    </location>
</feature>
<evidence type="ECO:0000259" key="4">
    <source>
        <dbReference type="Pfam" id="PF13709"/>
    </source>
</evidence>
<feature type="compositionally biased region" description="Basic and acidic residues" evidence="1">
    <location>
        <begin position="568"/>
        <end position="584"/>
    </location>
</feature>
<organism evidence="5">
    <name type="scientific">Methyloraptor flagellatus</name>
    <dbReference type="NCBI Taxonomy" id="3162530"/>
    <lineage>
        <taxon>Bacteria</taxon>
        <taxon>Pseudomonadati</taxon>
        <taxon>Pseudomonadota</taxon>
        <taxon>Alphaproteobacteria</taxon>
        <taxon>Hyphomicrobiales</taxon>
        <taxon>Ancalomicrobiaceae</taxon>
        <taxon>Methyloraptor</taxon>
    </lineage>
</organism>
<gene>
    <name evidence="5" type="ORF">ABS361_02000</name>
</gene>
<dbReference type="InterPro" id="IPR025297">
    <property type="entry name" value="DUF4159"/>
</dbReference>
<dbReference type="InterPro" id="IPR029062">
    <property type="entry name" value="Class_I_gatase-like"/>
</dbReference>
<dbReference type="Gene3D" id="3.40.50.12140">
    <property type="entry name" value="Domain of unknown function DUF4159"/>
    <property type="match status" value="1"/>
</dbReference>
<dbReference type="RefSeq" id="WP_407050181.1">
    <property type="nucleotide sequence ID" value="NZ_CP158568.1"/>
</dbReference>
<dbReference type="Pfam" id="PF07584">
    <property type="entry name" value="BatA"/>
    <property type="match status" value="1"/>
</dbReference>
<keyword evidence="2" id="KW-1133">Transmembrane helix</keyword>
<dbReference type="EMBL" id="CP158568">
    <property type="protein sequence ID" value="XBY45091.1"/>
    <property type="molecule type" value="Genomic_DNA"/>
</dbReference>
<dbReference type="NCBIfam" id="TIGR02226">
    <property type="entry name" value="two_anch"/>
    <property type="match status" value="1"/>
</dbReference>
<name>A0AAU7XEG6_9HYPH</name>
<dbReference type="CDD" id="cd03143">
    <property type="entry name" value="A4_beta-galactosidase_middle_domain"/>
    <property type="match status" value="1"/>
</dbReference>
<accession>A0AAU7XEG6</accession>
<proteinExistence type="predicted"/>
<dbReference type="Gene3D" id="3.40.50.880">
    <property type="match status" value="1"/>
</dbReference>
<feature type="domain" description="DUF4159" evidence="4">
    <location>
        <begin position="707"/>
        <end position="928"/>
    </location>
</feature>
<feature type="region of interest" description="Disordered" evidence="1">
    <location>
        <begin position="562"/>
        <end position="585"/>
    </location>
</feature>
<dbReference type="InterPro" id="IPR011933">
    <property type="entry name" value="Double_TM_dom"/>
</dbReference>
<sequence>MGFLPLSFVSPFVLGALIALPAIWYLLRLTPPKPQEVTFPPTRLLFEIIKREETPSKSPWWLTLLRLILATLVILALAGPVWRPAADLDDAKGPLWLVVDNGWAAGDHWQARVEHLTRMVTRAGDRARPVVLVATADGAAQRFEPAAAEDQATRLAALEPRPWSVDRAALVEGLRKSAEKTKPGSIVWLADGIDDGNAKSFAETLTSLAAGAPVTVASTGDRPPLALTEADNGLKAMTATLVRPDRDSPLEGKLRAFDAKGRVVAETPFAFATGATATTGAFDLPIELRNEIARVDVVDESHAAAVQLLDERWRRRAVGLISGVTADQQQPLLSPVHYLQNALRPFAEVREPKGDLAQSVRDLVRQNVSVIMTADVGTMVGEVEKTLADWVGQGGVLVRFAGPRLAAVRGGDKLVPVELRQGGRTLGGALSWAEPQTLGSFSQSSPFAGLAVPKDVSVTRQVLAEPKPDLGPKTWASLGDGTPLVTAARLGNGWVILFHVTADTSWSNLPLSGAFIEMLRRVVAFSAALGAKDTGEAAKSTDGAVLLPPLRLLDGFGRSVGPSAEAKPIAEHSETALRPNREHPPGLYGSEDAFVALNLMRKGDVVAPVDLSGVGGVRQLTLSREGPKDLKPFLFAAALLALILDALAVLWLGGRLHGRRPAAAVVLLALGVGAGLAVVAPAPGLAAEPARSKAAEDFNRQAALGTRLAYVITGNAEIDDTSKRGLEGLTRALADRTALEPAAPVGVDLARDELAFFPLLYWPVDPSAGQPSAAVLARMDAFMKNGGTILFDTRDALSAPALRGNGRTTPATEALRRILSGLDVPELEPVPSDHVLTKSFYLLQDFPGRYEGGQLWVEATPARDPAQANERPVRPGDGVTPIMISSNDLAGAWALTDGGDFLWPTVPPDPRQREMAYRVGINVVMYTLTGNYKADQVHVPALLERLGQ</sequence>
<dbReference type="PANTHER" id="PTHR37464:SF1">
    <property type="entry name" value="BLL2463 PROTEIN"/>
    <property type="match status" value="1"/>
</dbReference>
<feature type="transmembrane region" description="Helical" evidence="2">
    <location>
        <begin position="60"/>
        <end position="82"/>
    </location>
</feature>
<evidence type="ECO:0000256" key="2">
    <source>
        <dbReference type="SAM" id="Phobius"/>
    </source>
</evidence>
<dbReference type="InterPro" id="IPR024163">
    <property type="entry name" value="Aerotolerance_reg_N"/>
</dbReference>
<feature type="transmembrane region" description="Helical" evidence="2">
    <location>
        <begin position="6"/>
        <end position="27"/>
    </location>
</feature>
<dbReference type="KEGG" id="mflg:ABS361_02000"/>
<protein>
    <submittedName>
        <fullName evidence="5">DUF4159 domain-containing protein</fullName>
    </submittedName>
</protein>
<keyword evidence="2" id="KW-0812">Transmembrane</keyword>
<dbReference type="AlphaFoldDB" id="A0AAU7XEG6"/>
<evidence type="ECO:0000259" key="3">
    <source>
        <dbReference type="Pfam" id="PF07584"/>
    </source>
</evidence>
<feature type="transmembrane region" description="Helical" evidence="2">
    <location>
        <begin position="664"/>
        <end position="686"/>
    </location>
</feature>
<evidence type="ECO:0000256" key="1">
    <source>
        <dbReference type="SAM" id="MobiDB-lite"/>
    </source>
</evidence>
<reference evidence="5" key="1">
    <citation type="submission" date="2024-06" db="EMBL/GenBank/DDBJ databases">
        <title>Methylostella associata gen. nov., sp. nov., a novel Ancalomicrobiaceae-affiliated facultatively methylotrophic bacteria that feed on methanotrophs of the genus Methylococcus.</title>
        <authorList>
            <person name="Saltykova V."/>
            <person name="Danilova O.V."/>
            <person name="Oshkin I.Y."/>
            <person name="Belova S.E."/>
            <person name="Pimenov N.V."/>
            <person name="Dedysh S.N."/>
        </authorList>
    </citation>
    <scope>NUCLEOTIDE SEQUENCE</scope>
    <source>
        <strain evidence="5">S20</strain>
    </source>
</reference>
<feature type="domain" description="Aerotolerance regulator N-terminal" evidence="3">
    <location>
        <begin position="6"/>
        <end position="80"/>
    </location>
</feature>
<evidence type="ECO:0000313" key="5">
    <source>
        <dbReference type="EMBL" id="XBY45091.1"/>
    </source>
</evidence>
<dbReference type="PANTHER" id="PTHR37464">
    <property type="entry name" value="BLL2463 PROTEIN"/>
    <property type="match status" value="1"/>
</dbReference>
<dbReference type="Pfam" id="PF13709">
    <property type="entry name" value="DUF4159"/>
    <property type="match status" value="1"/>
</dbReference>
<keyword evidence="2" id="KW-0472">Membrane</keyword>